<feature type="transmembrane region" description="Helical" evidence="6">
    <location>
        <begin position="230"/>
        <end position="252"/>
    </location>
</feature>
<gene>
    <name evidence="7" type="ORF">DW322_06310</name>
</gene>
<feature type="transmembrane region" description="Helical" evidence="6">
    <location>
        <begin position="124"/>
        <end position="151"/>
    </location>
</feature>
<reference evidence="7 8" key="1">
    <citation type="submission" date="2018-07" db="EMBL/GenBank/DDBJ databases">
        <title>Genome sequence of Rhodococcus rhodnii ATCC 35071 from Rhodnius prolixus.</title>
        <authorList>
            <person name="Patel V."/>
            <person name="Vogel K.J."/>
        </authorList>
    </citation>
    <scope>NUCLEOTIDE SEQUENCE [LARGE SCALE GENOMIC DNA]</scope>
    <source>
        <strain evidence="7 8">ATCC 35071</strain>
    </source>
</reference>
<keyword evidence="2" id="KW-1003">Cell membrane</keyword>
<dbReference type="EMBL" id="QRCM01000001">
    <property type="protein sequence ID" value="TXG89895.1"/>
    <property type="molecule type" value="Genomic_DNA"/>
</dbReference>
<dbReference type="PANTHER" id="PTHR39087">
    <property type="entry name" value="UPF0104 MEMBRANE PROTEIN MJ1595"/>
    <property type="match status" value="1"/>
</dbReference>
<accession>A0A6P2CBI8</accession>
<evidence type="ECO:0000256" key="2">
    <source>
        <dbReference type="ARBA" id="ARBA00022475"/>
    </source>
</evidence>
<name>A0A6P2CBI8_9NOCA</name>
<organism evidence="7 8">
    <name type="scientific">Rhodococcus rhodnii</name>
    <dbReference type="NCBI Taxonomy" id="38312"/>
    <lineage>
        <taxon>Bacteria</taxon>
        <taxon>Bacillati</taxon>
        <taxon>Actinomycetota</taxon>
        <taxon>Actinomycetes</taxon>
        <taxon>Mycobacteriales</taxon>
        <taxon>Nocardiaceae</taxon>
        <taxon>Rhodococcus</taxon>
    </lineage>
</organism>
<evidence type="ECO:0000256" key="4">
    <source>
        <dbReference type="ARBA" id="ARBA00022989"/>
    </source>
</evidence>
<keyword evidence="5 6" id="KW-0472">Membrane</keyword>
<feature type="transmembrane region" description="Helical" evidence="6">
    <location>
        <begin position="43"/>
        <end position="69"/>
    </location>
</feature>
<keyword evidence="3 6" id="KW-0812">Transmembrane</keyword>
<comment type="subcellular location">
    <subcellularLocation>
        <location evidence="1">Cell membrane</location>
        <topology evidence="1">Multi-pass membrane protein</topology>
    </subcellularLocation>
</comment>
<evidence type="ECO:0000256" key="6">
    <source>
        <dbReference type="SAM" id="Phobius"/>
    </source>
</evidence>
<dbReference type="PANTHER" id="PTHR39087:SF2">
    <property type="entry name" value="UPF0104 MEMBRANE PROTEIN MJ1595"/>
    <property type="match status" value="1"/>
</dbReference>
<feature type="transmembrane region" description="Helical" evidence="6">
    <location>
        <begin position="12"/>
        <end position="31"/>
    </location>
</feature>
<proteinExistence type="predicted"/>
<comment type="caution">
    <text evidence="7">The sequence shown here is derived from an EMBL/GenBank/DDBJ whole genome shotgun (WGS) entry which is preliminary data.</text>
</comment>
<protein>
    <submittedName>
        <fullName evidence="7">UPF0104 family protein</fullName>
    </submittedName>
</protein>
<dbReference type="Pfam" id="PF03706">
    <property type="entry name" value="LPG_synthase_TM"/>
    <property type="match status" value="1"/>
</dbReference>
<keyword evidence="4 6" id="KW-1133">Transmembrane helix</keyword>
<evidence type="ECO:0000313" key="7">
    <source>
        <dbReference type="EMBL" id="TXG89895.1"/>
    </source>
</evidence>
<evidence type="ECO:0000313" key="8">
    <source>
        <dbReference type="Proteomes" id="UP000471120"/>
    </source>
</evidence>
<dbReference type="AlphaFoldDB" id="A0A6P2CBI8"/>
<sequence>MPTSDRVSRYRPYAAAVLTLAVVVGAGWWLWTSRDTVVRAVDVVRGAGWLWIVACAAAAAVSMIAAAAVQRHLLVAAGVVTPRRWNVGLVFASNAWSVTLPAGGIIGTATTFRFTRMWGASRAVASWQVFVAGIFSSAALVVLCVVGLIVLGPDRGVTAVLVSVAVLFALVAPLVIVARRTAGVRTLAAGGAVRVARWLRRDEASASETAGAFVDRLAEVRVPMRTGGAALGWSMANWAFDFACFVFAVVAVTRAPDLGVLAVAFLAAKVIASAQITPSGVGPVETVLTSTLIGAGVAPAAALAGVAVYRAVATFGVGIVGWVIYVGWFRGAWRSTDAPAVPARVAAAHPEPAPVAVWAHAAHSGPCAERVRLGGGSNRGGAPGSIVMDHSL</sequence>
<feature type="transmembrane region" description="Helical" evidence="6">
    <location>
        <begin position="258"/>
        <end position="277"/>
    </location>
</feature>
<evidence type="ECO:0000256" key="3">
    <source>
        <dbReference type="ARBA" id="ARBA00022692"/>
    </source>
</evidence>
<feature type="transmembrane region" description="Helical" evidence="6">
    <location>
        <begin position="89"/>
        <end position="112"/>
    </location>
</feature>
<feature type="transmembrane region" description="Helical" evidence="6">
    <location>
        <begin position="308"/>
        <end position="328"/>
    </location>
</feature>
<dbReference type="GO" id="GO:0005886">
    <property type="term" value="C:plasma membrane"/>
    <property type="evidence" value="ECO:0007669"/>
    <property type="project" value="UniProtKB-SubCell"/>
</dbReference>
<evidence type="ECO:0000256" key="5">
    <source>
        <dbReference type="ARBA" id="ARBA00023136"/>
    </source>
</evidence>
<evidence type="ECO:0000256" key="1">
    <source>
        <dbReference type="ARBA" id="ARBA00004651"/>
    </source>
</evidence>
<feature type="transmembrane region" description="Helical" evidence="6">
    <location>
        <begin position="157"/>
        <end position="178"/>
    </location>
</feature>
<feature type="transmembrane region" description="Helical" evidence="6">
    <location>
        <begin position="284"/>
        <end position="302"/>
    </location>
</feature>
<dbReference type="InterPro" id="IPR022791">
    <property type="entry name" value="L-PG_synthase/AglD"/>
</dbReference>
<dbReference type="Proteomes" id="UP000471120">
    <property type="component" value="Unassembled WGS sequence"/>
</dbReference>
<dbReference type="RefSeq" id="WP_040772655.1">
    <property type="nucleotide sequence ID" value="NZ_QRCM01000001.1"/>
</dbReference>